<gene>
    <name evidence="2" type="ORF">UT40_C0002G0028</name>
</gene>
<evidence type="ECO:0000256" key="1">
    <source>
        <dbReference type="SAM" id="MobiDB-lite"/>
    </source>
</evidence>
<feature type="region of interest" description="Disordered" evidence="1">
    <location>
        <begin position="180"/>
        <end position="214"/>
    </location>
</feature>
<protein>
    <submittedName>
        <fullName evidence="2">Uncharacterized protein</fullName>
    </submittedName>
</protein>
<name>A0A0G0NDX3_9BACT</name>
<proteinExistence type="predicted"/>
<dbReference type="AlphaFoldDB" id="A0A0G0NDX3"/>
<accession>A0A0G0NDX3</accession>
<sequence>MSEEDFLNSLGKRLNRGRKEFVDASINANRRADERERERVRNMRKTVIDGACDTIARNASDEVIVTLRKRIDEWYLGRREDPSKIAARQKVLDGFIPGERLESNNFNANTYLGIALVQVIDGIHEAVVQDDSYERGFSTYSGNVLPYNAADYARALLEDLRVNELRNFRRANSADLKNRNDIMRDEKFPQGQHLGKSRASEQVIDLSPDKWRDA</sequence>
<evidence type="ECO:0000313" key="2">
    <source>
        <dbReference type="EMBL" id="KKR14349.1"/>
    </source>
</evidence>
<reference evidence="2 3" key="1">
    <citation type="journal article" date="2015" name="Nature">
        <title>rRNA introns, odd ribosomes, and small enigmatic genomes across a large radiation of phyla.</title>
        <authorList>
            <person name="Brown C.T."/>
            <person name="Hug L.A."/>
            <person name="Thomas B.C."/>
            <person name="Sharon I."/>
            <person name="Castelle C.J."/>
            <person name="Singh A."/>
            <person name="Wilkins M.J."/>
            <person name="Williams K.H."/>
            <person name="Banfield J.F."/>
        </authorList>
    </citation>
    <scope>NUCLEOTIDE SEQUENCE [LARGE SCALE GENOMIC DNA]</scope>
</reference>
<comment type="caution">
    <text evidence="2">The sequence shown here is derived from an EMBL/GenBank/DDBJ whole genome shotgun (WGS) entry which is preliminary data.</text>
</comment>
<dbReference type="EMBL" id="LBWQ01000002">
    <property type="protein sequence ID" value="KKR14349.1"/>
    <property type="molecule type" value="Genomic_DNA"/>
</dbReference>
<dbReference type="Proteomes" id="UP000034690">
    <property type="component" value="Unassembled WGS sequence"/>
</dbReference>
<organism evidence="2 3">
    <name type="scientific">Candidatus Woesebacteria bacterium GW2011_GWA1_39_21b</name>
    <dbReference type="NCBI Taxonomy" id="1618551"/>
    <lineage>
        <taxon>Bacteria</taxon>
        <taxon>Candidatus Woeseibacteriota</taxon>
    </lineage>
</organism>
<evidence type="ECO:0000313" key="3">
    <source>
        <dbReference type="Proteomes" id="UP000034690"/>
    </source>
</evidence>